<protein>
    <submittedName>
        <fullName evidence="3">5-methylthioadenosine/S-adenosylhomocysteine deaminase</fullName>
        <ecNumber evidence="3">3.5.4.28</ecNumber>
        <ecNumber evidence="3">3.5.4.31</ecNumber>
    </submittedName>
    <submittedName>
        <fullName evidence="4">Amidohydrolase</fullName>
    </submittedName>
</protein>
<evidence type="ECO:0000313" key="4">
    <source>
        <dbReference type="EMBL" id="PZA21746.1"/>
    </source>
</evidence>
<evidence type="ECO:0000256" key="1">
    <source>
        <dbReference type="ARBA" id="ARBA00022801"/>
    </source>
</evidence>
<feature type="domain" description="Amidohydrolase-related" evidence="2">
    <location>
        <begin position="56"/>
        <end position="403"/>
    </location>
</feature>
<dbReference type="InterPro" id="IPR006680">
    <property type="entry name" value="Amidohydro-rel"/>
</dbReference>
<dbReference type="Proteomes" id="UP000247602">
    <property type="component" value="Unassembled WGS sequence"/>
</dbReference>
<dbReference type="Gene3D" id="2.30.40.10">
    <property type="entry name" value="Urease, subunit C, domain 1"/>
    <property type="match status" value="1"/>
</dbReference>
<accession>A0A323VES2</accession>
<evidence type="ECO:0000259" key="2">
    <source>
        <dbReference type="Pfam" id="PF01979"/>
    </source>
</evidence>
<gene>
    <name evidence="4" type="ORF">DMO24_08615</name>
    <name evidence="3" type="ORF">FHX36_003311</name>
</gene>
<dbReference type="InterPro" id="IPR050287">
    <property type="entry name" value="MTA/SAH_deaminase"/>
</dbReference>
<dbReference type="Gene3D" id="3.20.20.140">
    <property type="entry name" value="Metal-dependent hydrolases"/>
    <property type="match status" value="1"/>
</dbReference>
<dbReference type="EMBL" id="QKNV01000068">
    <property type="protein sequence ID" value="PZA21746.1"/>
    <property type="molecule type" value="Genomic_DNA"/>
</dbReference>
<dbReference type="OrthoDB" id="3189065at2"/>
<name>A0A323VES2_9ACTN</name>
<dbReference type="GO" id="GO:0090614">
    <property type="term" value="F:5'-methylthioadenosine deaminase activity"/>
    <property type="evidence" value="ECO:0007669"/>
    <property type="project" value="UniProtKB-EC"/>
</dbReference>
<dbReference type="EC" id="3.5.4.28" evidence="3"/>
<reference evidence="3 6" key="2">
    <citation type="submission" date="2020-08" db="EMBL/GenBank/DDBJ databases">
        <title>Sequencing the genomes of 1000 actinobacteria strains.</title>
        <authorList>
            <person name="Klenk H.-P."/>
        </authorList>
    </citation>
    <scope>NUCLEOTIDE SEQUENCE [LARGE SCALE GENOMIC DNA]</scope>
    <source>
        <strain evidence="3 6">DSM 16678</strain>
    </source>
</reference>
<keyword evidence="1 4" id="KW-0378">Hydrolase</keyword>
<dbReference type="PANTHER" id="PTHR43794:SF11">
    <property type="entry name" value="AMIDOHYDROLASE-RELATED DOMAIN-CONTAINING PROTEIN"/>
    <property type="match status" value="1"/>
</dbReference>
<dbReference type="SUPFAM" id="SSF51556">
    <property type="entry name" value="Metallo-dependent hydrolases"/>
    <property type="match status" value="1"/>
</dbReference>
<dbReference type="InterPro" id="IPR011059">
    <property type="entry name" value="Metal-dep_hydrolase_composite"/>
</dbReference>
<dbReference type="GO" id="GO:0050270">
    <property type="term" value="F:S-adenosylhomocysteine deaminase activity"/>
    <property type="evidence" value="ECO:0007669"/>
    <property type="project" value="UniProtKB-EC"/>
</dbReference>
<proteinExistence type="predicted"/>
<dbReference type="PANTHER" id="PTHR43794">
    <property type="entry name" value="AMINOHYDROLASE SSNA-RELATED"/>
    <property type="match status" value="1"/>
</dbReference>
<evidence type="ECO:0000313" key="5">
    <source>
        <dbReference type="Proteomes" id="UP000247602"/>
    </source>
</evidence>
<reference evidence="4 5" key="1">
    <citation type="submission" date="2018-06" db="EMBL/GenBank/DDBJ databases">
        <title>Draft genome sequence of Modestobacter versicolor CP153-2.</title>
        <authorList>
            <person name="Gundlapally S.R."/>
        </authorList>
    </citation>
    <scope>NUCLEOTIDE SEQUENCE [LARGE SCALE GENOMIC DNA]</scope>
    <source>
        <strain evidence="4 5">CP153-2</strain>
    </source>
</reference>
<dbReference type="Proteomes" id="UP000580718">
    <property type="component" value="Unassembled WGS sequence"/>
</dbReference>
<keyword evidence="5" id="KW-1185">Reference proteome</keyword>
<dbReference type="EMBL" id="JACIBU010000001">
    <property type="protein sequence ID" value="MBB3677576.1"/>
    <property type="molecule type" value="Genomic_DNA"/>
</dbReference>
<dbReference type="AlphaFoldDB" id="A0A323VES2"/>
<dbReference type="SUPFAM" id="SSF51338">
    <property type="entry name" value="Composite domain of metallo-dependent hydrolases"/>
    <property type="match status" value="2"/>
</dbReference>
<sequence>MVHRFTARAAVVGDRAGTVVPDAVLDVEDGVISWVGPAADAPSLAADAEVTRLPGVLTPGMVNTHSHAPMVLFRGQGEGLPLDRWLREVMWPREARLTPEDVEVAMTAASAEMLRHGVTTSVEMYFHPDRMAAAVHRTGARGLITHPLIELPGMGTFDEQLARAVDSAGAGDDQVEYGIGPHSAYTVPLPVLTAAAQAAREHDLLLTVHVAETATEGDELLAQHGLSVPALLASHDVLGGRVLGAHCVHMDDGDLELWREYDVAVAHCPGSNTKLASGTARLRDMLDLGIRVGMGTDGPASNDNLDLFEDLRLAAQLARLRERDATALTAPEAFWLATGGAAAAIGRDDLGQLTAGRRADLVHVDTEDIAFVPVGDVTDLLTHLVWSVGSRHVRDTWVGGRQVVAAGASTTVDEAELRADVQTRAMRLAGRRISL</sequence>
<comment type="caution">
    <text evidence="4">The sequence shown here is derived from an EMBL/GenBank/DDBJ whole genome shotgun (WGS) entry which is preliminary data.</text>
</comment>
<organism evidence="4 5">
    <name type="scientific">Modestobacter versicolor</name>
    <dbReference type="NCBI Taxonomy" id="429133"/>
    <lineage>
        <taxon>Bacteria</taxon>
        <taxon>Bacillati</taxon>
        <taxon>Actinomycetota</taxon>
        <taxon>Actinomycetes</taxon>
        <taxon>Geodermatophilales</taxon>
        <taxon>Geodermatophilaceae</taxon>
        <taxon>Modestobacter</taxon>
    </lineage>
</organism>
<dbReference type="Pfam" id="PF01979">
    <property type="entry name" value="Amidohydro_1"/>
    <property type="match status" value="1"/>
</dbReference>
<evidence type="ECO:0000313" key="3">
    <source>
        <dbReference type="EMBL" id="MBB3677576.1"/>
    </source>
</evidence>
<dbReference type="InterPro" id="IPR032466">
    <property type="entry name" value="Metal_Hydrolase"/>
</dbReference>
<dbReference type="RefSeq" id="WP_110551898.1">
    <property type="nucleotide sequence ID" value="NZ_JACIBU010000001.1"/>
</dbReference>
<evidence type="ECO:0000313" key="6">
    <source>
        <dbReference type="Proteomes" id="UP000580718"/>
    </source>
</evidence>
<dbReference type="EC" id="3.5.4.31" evidence="3"/>